<organism evidence="1 2">
    <name type="scientific">Vigna unguiculata</name>
    <name type="common">Cowpea</name>
    <dbReference type="NCBI Taxonomy" id="3917"/>
    <lineage>
        <taxon>Eukaryota</taxon>
        <taxon>Viridiplantae</taxon>
        <taxon>Streptophyta</taxon>
        <taxon>Embryophyta</taxon>
        <taxon>Tracheophyta</taxon>
        <taxon>Spermatophyta</taxon>
        <taxon>Magnoliopsida</taxon>
        <taxon>eudicotyledons</taxon>
        <taxon>Gunneridae</taxon>
        <taxon>Pentapetalae</taxon>
        <taxon>rosids</taxon>
        <taxon>fabids</taxon>
        <taxon>Fabales</taxon>
        <taxon>Fabaceae</taxon>
        <taxon>Papilionoideae</taxon>
        <taxon>50 kb inversion clade</taxon>
        <taxon>NPAAA clade</taxon>
        <taxon>indigoferoid/millettioid clade</taxon>
        <taxon>Phaseoleae</taxon>
        <taxon>Vigna</taxon>
    </lineage>
</organism>
<dbReference type="Proteomes" id="UP000501690">
    <property type="component" value="Linkage Group LG6"/>
</dbReference>
<reference evidence="1 2" key="1">
    <citation type="submission" date="2019-04" db="EMBL/GenBank/DDBJ databases">
        <title>An improved genome assembly and genetic linkage map for asparagus bean, Vigna unguiculata ssp. sesquipedialis.</title>
        <authorList>
            <person name="Xia Q."/>
            <person name="Zhang R."/>
            <person name="Dong Y."/>
        </authorList>
    </citation>
    <scope>NUCLEOTIDE SEQUENCE [LARGE SCALE GENOMIC DNA]</scope>
    <source>
        <tissue evidence="1">Leaf</tissue>
    </source>
</reference>
<protein>
    <submittedName>
        <fullName evidence="1">Uncharacterized protein</fullName>
    </submittedName>
</protein>
<gene>
    <name evidence="1" type="ORF">DEO72_LG6g515</name>
</gene>
<evidence type="ECO:0000313" key="2">
    <source>
        <dbReference type="Proteomes" id="UP000501690"/>
    </source>
</evidence>
<sequence length="129" mass="15192">MKRSWCNMEKKIIEEFWEDELCKEKKILRSGMKTFSATKDARNLKTLPIEVSSSKVYFSSQEHLTNGELLEKELTLSDLDVEKYLLPFLRNDEDIEKGIKVCAYDSDENNYSVTFKFSSKFITCRRKIV</sequence>
<keyword evidence="2" id="KW-1185">Reference proteome</keyword>
<dbReference type="AlphaFoldDB" id="A0A4D6M3B5"/>
<dbReference type="EMBL" id="CP039350">
    <property type="protein sequence ID" value="QCD95819.1"/>
    <property type="molecule type" value="Genomic_DNA"/>
</dbReference>
<name>A0A4D6M3B5_VIGUN</name>
<accession>A0A4D6M3B5</accession>
<evidence type="ECO:0000313" key="1">
    <source>
        <dbReference type="EMBL" id="QCD95819.1"/>
    </source>
</evidence>
<proteinExistence type="predicted"/>